<keyword evidence="2 8" id="KW-0863">Zinc-finger</keyword>
<organism evidence="12 13">
    <name type="scientific">Saponaria officinalis</name>
    <name type="common">Common soapwort</name>
    <name type="synonym">Lychnis saponaria</name>
    <dbReference type="NCBI Taxonomy" id="3572"/>
    <lineage>
        <taxon>Eukaryota</taxon>
        <taxon>Viridiplantae</taxon>
        <taxon>Streptophyta</taxon>
        <taxon>Embryophyta</taxon>
        <taxon>Tracheophyta</taxon>
        <taxon>Spermatophyta</taxon>
        <taxon>Magnoliopsida</taxon>
        <taxon>eudicotyledons</taxon>
        <taxon>Gunneridae</taxon>
        <taxon>Pentapetalae</taxon>
        <taxon>Caryophyllales</taxon>
        <taxon>Caryophyllaceae</taxon>
        <taxon>Caryophylleae</taxon>
        <taxon>Saponaria</taxon>
    </lineage>
</organism>
<dbReference type="PROSITE" id="PS01361">
    <property type="entry name" value="ZF_DOF_1"/>
    <property type="match status" value="1"/>
</dbReference>
<comment type="function">
    <text evidence="9">Transcription factor that binds specifically to a 5'-AA[AG]G-3' consensus core sequence.</text>
</comment>
<evidence type="ECO:0000313" key="13">
    <source>
        <dbReference type="Proteomes" id="UP001443914"/>
    </source>
</evidence>
<keyword evidence="7 8" id="KW-0539">Nucleus</keyword>
<evidence type="ECO:0000259" key="11">
    <source>
        <dbReference type="PROSITE" id="PS50884"/>
    </source>
</evidence>
<dbReference type="Pfam" id="PF02701">
    <property type="entry name" value="Zn_ribbon_Dof"/>
    <property type="match status" value="1"/>
</dbReference>
<proteinExistence type="predicted"/>
<evidence type="ECO:0000256" key="8">
    <source>
        <dbReference type="PROSITE-ProRule" id="PRU00071"/>
    </source>
</evidence>
<accession>A0AAW1HQZ1</accession>
<evidence type="ECO:0000256" key="3">
    <source>
        <dbReference type="ARBA" id="ARBA00022833"/>
    </source>
</evidence>
<keyword evidence="13" id="KW-1185">Reference proteome</keyword>
<name>A0AAW1HQZ1_SAPOF</name>
<gene>
    <name evidence="12" type="ORF">RND81_11G235600</name>
</gene>
<dbReference type="EMBL" id="JBDFQZ010000011">
    <property type="protein sequence ID" value="KAK9678832.1"/>
    <property type="molecule type" value="Genomic_DNA"/>
</dbReference>
<dbReference type="GO" id="GO:0003700">
    <property type="term" value="F:DNA-binding transcription factor activity"/>
    <property type="evidence" value="ECO:0007669"/>
    <property type="project" value="UniProtKB-UniRule"/>
</dbReference>
<keyword evidence="4 9" id="KW-0805">Transcription regulation</keyword>
<keyword evidence="1 9" id="KW-0479">Metal-binding</keyword>
<dbReference type="PROSITE" id="PS50884">
    <property type="entry name" value="ZF_DOF_2"/>
    <property type="match status" value="1"/>
</dbReference>
<comment type="subcellular location">
    <subcellularLocation>
        <location evidence="8 9">Nucleus</location>
    </subcellularLocation>
</comment>
<evidence type="ECO:0000256" key="6">
    <source>
        <dbReference type="ARBA" id="ARBA00023163"/>
    </source>
</evidence>
<dbReference type="AlphaFoldDB" id="A0AAW1HQZ1"/>
<evidence type="ECO:0000256" key="10">
    <source>
        <dbReference type="SAM" id="MobiDB-lite"/>
    </source>
</evidence>
<dbReference type="GO" id="GO:0003677">
    <property type="term" value="F:DNA binding"/>
    <property type="evidence" value="ECO:0007669"/>
    <property type="project" value="UniProtKB-UniRule"/>
</dbReference>
<evidence type="ECO:0000256" key="9">
    <source>
        <dbReference type="RuleBase" id="RU369094"/>
    </source>
</evidence>
<sequence>MSPENIPPSPENHATSKKTTTPKPPHEQPLKCPRCDSSNTKFCYYNNYSLTQPRHFCKTCRRYWTRGGALRSVPIGGGCRKTNKRLKTTATCTASTTTSVSAKLFGGGGGGGEFGPGFKFLNPGSNPATEFNLGGLSPPRLHPATAGVYTQFITSSVPVTGCGPAYFGLDLIGLNNHSTSTSVTSTLVQCNNNEHQNSISTIESLSSINQEMHWKLQQQRLGFIYEENNKNNDQEKSIGGINLFNNLEINNNNNNNNNDNLHGVWGDLHNHNNQQQLQFHGLQ</sequence>
<evidence type="ECO:0000256" key="4">
    <source>
        <dbReference type="ARBA" id="ARBA00023015"/>
    </source>
</evidence>
<evidence type="ECO:0000256" key="5">
    <source>
        <dbReference type="ARBA" id="ARBA00023125"/>
    </source>
</evidence>
<keyword evidence="3 9" id="KW-0862">Zinc</keyword>
<dbReference type="InterPro" id="IPR003851">
    <property type="entry name" value="Znf_Dof"/>
</dbReference>
<dbReference type="InterPro" id="IPR045174">
    <property type="entry name" value="Dof"/>
</dbReference>
<keyword evidence="6 9" id="KW-0804">Transcription</keyword>
<dbReference type="PANTHER" id="PTHR31992">
    <property type="entry name" value="DOF ZINC FINGER PROTEIN DOF1.4-RELATED"/>
    <property type="match status" value="1"/>
</dbReference>
<evidence type="ECO:0000313" key="12">
    <source>
        <dbReference type="EMBL" id="KAK9678832.1"/>
    </source>
</evidence>
<evidence type="ECO:0000256" key="7">
    <source>
        <dbReference type="ARBA" id="ARBA00023242"/>
    </source>
</evidence>
<feature type="compositionally biased region" description="Pro residues" evidence="10">
    <location>
        <begin position="1"/>
        <end position="10"/>
    </location>
</feature>
<dbReference type="GO" id="GO:0005634">
    <property type="term" value="C:nucleus"/>
    <property type="evidence" value="ECO:0007669"/>
    <property type="project" value="UniProtKB-SubCell"/>
</dbReference>
<reference evidence="12" key="1">
    <citation type="submission" date="2024-03" db="EMBL/GenBank/DDBJ databases">
        <title>WGS assembly of Saponaria officinalis var. Norfolk2.</title>
        <authorList>
            <person name="Jenkins J."/>
            <person name="Shu S."/>
            <person name="Grimwood J."/>
            <person name="Barry K."/>
            <person name="Goodstein D."/>
            <person name="Schmutz J."/>
            <person name="Leebens-Mack J."/>
            <person name="Osbourn A."/>
        </authorList>
    </citation>
    <scope>NUCLEOTIDE SEQUENCE [LARGE SCALE GENOMIC DNA]</scope>
    <source>
        <strain evidence="12">JIC</strain>
    </source>
</reference>
<evidence type="ECO:0000256" key="1">
    <source>
        <dbReference type="ARBA" id="ARBA00022723"/>
    </source>
</evidence>
<evidence type="ECO:0000256" key="2">
    <source>
        <dbReference type="ARBA" id="ARBA00022771"/>
    </source>
</evidence>
<feature type="region of interest" description="Disordered" evidence="10">
    <location>
        <begin position="1"/>
        <end position="31"/>
    </location>
</feature>
<feature type="domain" description="Dof-type" evidence="11">
    <location>
        <begin position="30"/>
        <end position="84"/>
    </location>
</feature>
<keyword evidence="5 8" id="KW-0238">DNA-binding</keyword>
<dbReference type="Proteomes" id="UP001443914">
    <property type="component" value="Unassembled WGS sequence"/>
</dbReference>
<comment type="caution">
    <text evidence="12">The sequence shown here is derived from an EMBL/GenBank/DDBJ whole genome shotgun (WGS) entry which is preliminary data.</text>
</comment>
<dbReference type="GO" id="GO:0008270">
    <property type="term" value="F:zinc ion binding"/>
    <property type="evidence" value="ECO:0007669"/>
    <property type="project" value="UniProtKB-KW"/>
</dbReference>
<protein>
    <recommendedName>
        <fullName evidence="9">Dof zinc finger protein</fullName>
    </recommendedName>
</protein>